<keyword evidence="5" id="KW-1185">Reference proteome</keyword>
<dbReference type="EMBL" id="PUHQ01000033">
    <property type="protein sequence ID" value="KAG0661669.1"/>
    <property type="molecule type" value="Genomic_DNA"/>
</dbReference>
<organism evidence="4 5">
    <name type="scientific">Rhodotorula mucilaginosa</name>
    <name type="common">Yeast</name>
    <name type="synonym">Rhodotorula rubra</name>
    <dbReference type="NCBI Taxonomy" id="5537"/>
    <lineage>
        <taxon>Eukaryota</taxon>
        <taxon>Fungi</taxon>
        <taxon>Dikarya</taxon>
        <taxon>Basidiomycota</taxon>
        <taxon>Pucciniomycotina</taxon>
        <taxon>Microbotryomycetes</taxon>
        <taxon>Sporidiobolales</taxon>
        <taxon>Sporidiobolaceae</taxon>
        <taxon>Rhodotorula</taxon>
    </lineage>
</organism>
<keyword evidence="3" id="KW-0812">Transmembrane</keyword>
<evidence type="ECO:0008006" key="6">
    <source>
        <dbReference type="Google" id="ProtNLM"/>
    </source>
</evidence>
<feature type="region of interest" description="Disordered" evidence="2">
    <location>
        <begin position="1"/>
        <end position="119"/>
    </location>
</feature>
<feature type="transmembrane region" description="Helical" evidence="3">
    <location>
        <begin position="201"/>
        <end position="220"/>
    </location>
</feature>
<name>A0A9P6W277_RHOMI</name>
<dbReference type="InterPro" id="IPR007736">
    <property type="entry name" value="Caleosin-related"/>
</dbReference>
<sequence>MSPSYAKATAAFVPANELPQPDPAFLDGLQPANRKIAPRSTGQKGTTTEDVDYTPPLTPPSETANHDKELGSKKQHSEADSESGLKQRKSNSKSKAGPSASEGEKKEAPGAGFAQSIKGTVSEQRYVPTDLDQRIAQPWVPRANIAATPEHPYGTTAGNYAELNKERPVLAQHVAFFDKDGDNILWPLDTWRGFREMGYNFFWCTFAMCVIHFFFSWFTAPGVLPDPFFRVFIKNGHRSKHGSDTAVYDSEGRFIPAKFEEIFTKFDKGNKGGLTFREGVHMIHAQRQAVDPIGWCAEAFEWASTYILSKKKLFLFSHSTDTDAFSLLRSLAPGRQSIRTVYDGSLFYIVAHAERQRRAERQKKRAQMSFVQKLVDSLPNPYRGWTTENRAGQFEWTEDKFKL</sequence>
<evidence type="ECO:0000313" key="4">
    <source>
        <dbReference type="EMBL" id="KAG0661669.1"/>
    </source>
</evidence>
<keyword evidence="3" id="KW-1133">Transmembrane helix</keyword>
<reference evidence="4 5" key="1">
    <citation type="submission" date="2020-11" db="EMBL/GenBank/DDBJ databases">
        <title>Kefir isolates.</title>
        <authorList>
            <person name="Marcisauskas S."/>
            <person name="Kim Y."/>
            <person name="Blasche S."/>
        </authorList>
    </citation>
    <scope>NUCLEOTIDE SEQUENCE [LARGE SCALE GENOMIC DNA]</scope>
    <source>
        <strain evidence="4 5">KR</strain>
    </source>
</reference>
<dbReference type="Pfam" id="PF05042">
    <property type="entry name" value="Caleosin"/>
    <property type="match status" value="1"/>
</dbReference>
<comment type="caution">
    <text evidence="4">The sequence shown here is derived from an EMBL/GenBank/DDBJ whole genome shotgun (WGS) entry which is preliminary data.</text>
</comment>
<comment type="similarity">
    <text evidence="1">Belongs to the caleosin family.</text>
</comment>
<feature type="compositionally biased region" description="Basic and acidic residues" evidence="2">
    <location>
        <begin position="64"/>
        <end position="85"/>
    </location>
</feature>
<dbReference type="PANTHER" id="PTHR31495">
    <property type="entry name" value="PEROXYGENASE 3-RELATED"/>
    <property type="match status" value="1"/>
</dbReference>
<dbReference type="PANTHER" id="PTHR31495:SF0">
    <property type="entry name" value="BINDING PROTEIN CALEOSIN, PUTATIVE (AFU_ORTHOLOGUE AFUA_5G13750)-RELATED"/>
    <property type="match status" value="1"/>
</dbReference>
<dbReference type="AlphaFoldDB" id="A0A9P6W277"/>
<dbReference type="GO" id="GO:0004497">
    <property type="term" value="F:monooxygenase activity"/>
    <property type="evidence" value="ECO:0007669"/>
    <property type="project" value="TreeGrafter"/>
</dbReference>
<accession>A0A9P6W277</accession>
<keyword evidence="3" id="KW-0472">Membrane</keyword>
<gene>
    <name evidence="4" type="ORF">C6P46_003890</name>
</gene>
<protein>
    <recommendedName>
        <fullName evidence="6">Caleosin-domain-containing protein</fullName>
    </recommendedName>
</protein>
<evidence type="ECO:0000256" key="3">
    <source>
        <dbReference type="SAM" id="Phobius"/>
    </source>
</evidence>
<dbReference type="GO" id="GO:0005509">
    <property type="term" value="F:calcium ion binding"/>
    <property type="evidence" value="ECO:0007669"/>
    <property type="project" value="TreeGrafter"/>
</dbReference>
<dbReference type="Proteomes" id="UP000777482">
    <property type="component" value="Unassembled WGS sequence"/>
</dbReference>
<dbReference type="OrthoDB" id="640742at2759"/>
<evidence type="ECO:0000256" key="2">
    <source>
        <dbReference type="SAM" id="MobiDB-lite"/>
    </source>
</evidence>
<proteinExistence type="inferred from homology"/>
<evidence type="ECO:0000256" key="1">
    <source>
        <dbReference type="ARBA" id="ARBA00006765"/>
    </source>
</evidence>
<evidence type="ECO:0000313" key="5">
    <source>
        <dbReference type="Proteomes" id="UP000777482"/>
    </source>
</evidence>